<organism evidence="1 2">
    <name type="scientific">Ambrosiozyma monospora</name>
    <name type="common">Yeast</name>
    <name type="synonym">Endomycopsis monosporus</name>
    <dbReference type="NCBI Taxonomy" id="43982"/>
    <lineage>
        <taxon>Eukaryota</taxon>
        <taxon>Fungi</taxon>
        <taxon>Dikarya</taxon>
        <taxon>Ascomycota</taxon>
        <taxon>Saccharomycotina</taxon>
        <taxon>Pichiomycetes</taxon>
        <taxon>Pichiales</taxon>
        <taxon>Pichiaceae</taxon>
        <taxon>Ambrosiozyma</taxon>
    </lineage>
</organism>
<reference evidence="1" key="1">
    <citation type="submission" date="2023-04" db="EMBL/GenBank/DDBJ databases">
        <title>Ambrosiozyma monospora NBRC 10751.</title>
        <authorList>
            <person name="Ichikawa N."/>
            <person name="Sato H."/>
            <person name="Tonouchi N."/>
        </authorList>
    </citation>
    <scope>NUCLEOTIDE SEQUENCE</scope>
    <source>
        <strain evidence="1">NBRC 10751</strain>
    </source>
</reference>
<accession>A0ACB5STJ6</accession>
<comment type="caution">
    <text evidence="1">The sequence shown here is derived from an EMBL/GenBank/DDBJ whole genome shotgun (WGS) entry which is preliminary data.</text>
</comment>
<evidence type="ECO:0000313" key="2">
    <source>
        <dbReference type="Proteomes" id="UP001165064"/>
    </source>
</evidence>
<evidence type="ECO:0000313" key="1">
    <source>
        <dbReference type="EMBL" id="GME72176.1"/>
    </source>
</evidence>
<name>A0ACB5STJ6_AMBMO</name>
<protein>
    <submittedName>
        <fullName evidence="1">Unnamed protein product</fullName>
    </submittedName>
</protein>
<sequence length="444" mass="48811">MKYSLHLINVPSNIFPDHTMNIGSAMAKPTTTTTTNNQFKLDEESHVEGHDDSNRASDEAAQTAYYGRLKTSAAQSHTIRLLPADFVSSPIMKDFSYPTTAETSTTLLSETDKTVHSDMTSATTLKETKSDIFPSLKTFSSSTDTGSDEIPFVDAGIEDSDDDKDVQIIKVGSAKKPTIKEDVVSNHDSLAGSSTASDDGSVYYSLYSDTISETSKQPEPQPQPQHQVHYSRSVSVSHMGANYHNNNNNRYSTFFDSGYGNPTSSSASASYVNNNGFNQNTPYSSILSRKAIPPCKRSMSMLVPGTKFDQGIFKMMEQREELIIQNMLCLYKQNRLHDKRVKNNMNMNKHGHFLEEGSTGVPPVTSVFKDDYDDEREYLLKKAKELSGGHRARLARGGFNHGDSVGGGNGDGDGYVAAGSARVGDRDYGAEINEVNEETQPLFF</sequence>
<gene>
    <name evidence="1" type="ORF">Amon02_000087900</name>
</gene>
<proteinExistence type="predicted"/>
<keyword evidence="2" id="KW-1185">Reference proteome</keyword>
<dbReference type="Proteomes" id="UP001165064">
    <property type="component" value="Unassembled WGS sequence"/>
</dbReference>
<dbReference type="EMBL" id="BSXS01000362">
    <property type="protein sequence ID" value="GME72176.1"/>
    <property type="molecule type" value="Genomic_DNA"/>
</dbReference>